<evidence type="ECO:0008006" key="6">
    <source>
        <dbReference type="Google" id="ProtNLM"/>
    </source>
</evidence>
<name>A0A821RH82_9BILA</name>
<gene>
    <name evidence="4" type="ORF">TOA249_LOCUS25957</name>
</gene>
<sequence length="215" mass="24898">MMLQAFALCSLFTVCFLSFDQYLSTNRRAHCTTALFAFEFQPSMGCNIYNTISKRYYTFFYFPIVTNVLPITTTITSSLLAYRNVRRIVCLQRPVFRRRLDRQMTAITLARIVVLIALGSPYIFISLYQINLNVNTNNYMQLALFELISAISFYVFLIVSSRFRRQEKTVLVKKVWRSIKLCSCKTSTTNRRNQISPEVLPPSSSGNEICNNNHV</sequence>
<proteinExistence type="predicted"/>
<organism evidence="4 5">
    <name type="scientific">Rotaria socialis</name>
    <dbReference type="NCBI Taxonomy" id="392032"/>
    <lineage>
        <taxon>Eukaryota</taxon>
        <taxon>Metazoa</taxon>
        <taxon>Spiralia</taxon>
        <taxon>Gnathifera</taxon>
        <taxon>Rotifera</taxon>
        <taxon>Eurotatoria</taxon>
        <taxon>Bdelloidea</taxon>
        <taxon>Philodinida</taxon>
        <taxon>Philodinidae</taxon>
        <taxon>Rotaria</taxon>
    </lineage>
</organism>
<keyword evidence="3" id="KW-0732">Signal</keyword>
<evidence type="ECO:0000313" key="4">
    <source>
        <dbReference type="EMBL" id="CAF4839671.1"/>
    </source>
</evidence>
<feature type="signal peptide" evidence="3">
    <location>
        <begin position="1"/>
        <end position="17"/>
    </location>
</feature>
<keyword evidence="2" id="KW-1133">Transmembrane helix</keyword>
<evidence type="ECO:0000256" key="2">
    <source>
        <dbReference type="SAM" id="Phobius"/>
    </source>
</evidence>
<dbReference type="SUPFAM" id="SSF81321">
    <property type="entry name" value="Family A G protein-coupled receptor-like"/>
    <property type="match status" value="1"/>
</dbReference>
<dbReference type="AlphaFoldDB" id="A0A821RH82"/>
<protein>
    <recommendedName>
        <fullName evidence="6">G-protein coupled receptors family 1 profile domain-containing protein</fullName>
    </recommendedName>
</protein>
<feature type="transmembrane region" description="Helical" evidence="2">
    <location>
        <begin position="103"/>
        <end position="127"/>
    </location>
</feature>
<accession>A0A821RH82</accession>
<feature type="chain" id="PRO_5032581116" description="G-protein coupled receptors family 1 profile domain-containing protein" evidence="3">
    <location>
        <begin position="18"/>
        <end position="215"/>
    </location>
</feature>
<feature type="transmembrane region" description="Helical" evidence="2">
    <location>
        <begin position="59"/>
        <end position="82"/>
    </location>
</feature>
<keyword evidence="2" id="KW-0812">Transmembrane</keyword>
<dbReference type="Proteomes" id="UP000663838">
    <property type="component" value="Unassembled WGS sequence"/>
</dbReference>
<keyword evidence="2" id="KW-0472">Membrane</keyword>
<comment type="caution">
    <text evidence="4">The sequence shown here is derived from an EMBL/GenBank/DDBJ whole genome shotgun (WGS) entry which is preliminary data.</text>
</comment>
<evidence type="ECO:0000256" key="1">
    <source>
        <dbReference type="SAM" id="MobiDB-lite"/>
    </source>
</evidence>
<feature type="transmembrane region" description="Helical" evidence="2">
    <location>
        <begin position="139"/>
        <end position="159"/>
    </location>
</feature>
<evidence type="ECO:0000313" key="5">
    <source>
        <dbReference type="Proteomes" id="UP000663838"/>
    </source>
</evidence>
<evidence type="ECO:0000256" key="3">
    <source>
        <dbReference type="SAM" id="SignalP"/>
    </source>
</evidence>
<dbReference type="EMBL" id="CAJOBS010002922">
    <property type="protein sequence ID" value="CAF4839671.1"/>
    <property type="molecule type" value="Genomic_DNA"/>
</dbReference>
<feature type="region of interest" description="Disordered" evidence="1">
    <location>
        <begin position="193"/>
        <end position="215"/>
    </location>
</feature>
<reference evidence="4" key="1">
    <citation type="submission" date="2021-02" db="EMBL/GenBank/DDBJ databases">
        <authorList>
            <person name="Nowell W R."/>
        </authorList>
    </citation>
    <scope>NUCLEOTIDE SEQUENCE</scope>
</reference>